<dbReference type="EMBL" id="CP042914">
    <property type="protein sequence ID" value="QEG41963.1"/>
    <property type="molecule type" value="Genomic_DNA"/>
</dbReference>
<dbReference type="Gene3D" id="3.20.20.140">
    <property type="entry name" value="Metal-dependent hydrolases"/>
    <property type="match status" value="1"/>
</dbReference>
<name>A0A5B9R6M3_9BACT</name>
<gene>
    <name evidence="1" type="ORF">UC8_39920</name>
</gene>
<dbReference type="GO" id="GO:0070573">
    <property type="term" value="F:metallodipeptidase activity"/>
    <property type="evidence" value="ECO:0007669"/>
    <property type="project" value="InterPro"/>
</dbReference>
<proteinExistence type="predicted"/>
<dbReference type="InterPro" id="IPR008257">
    <property type="entry name" value="Pept_M19"/>
</dbReference>
<dbReference type="PROSITE" id="PS51365">
    <property type="entry name" value="RENAL_DIPEPTIDASE_2"/>
    <property type="match status" value="1"/>
</dbReference>
<keyword evidence="2" id="KW-1185">Reference proteome</keyword>
<dbReference type="GO" id="GO:0006508">
    <property type="term" value="P:proteolysis"/>
    <property type="evidence" value="ECO:0007669"/>
    <property type="project" value="InterPro"/>
</dbReference>
<dbReference type="InterPro" id="IPR032466">
    <property type="entry name" value="Metal_Hydrolase"/>
</dbReference>
<dbReference type="PANTHER" id="PTHR10443">
    <property type="entry name" value="MICROSOMAL DIPEPTIDASE"/>
    <property type="match status" value="1"/>
</dbReference>
<evidence type="ECO:0000313" key="2">
    <source>
        <dbReference type="Proteomes" id="UP000325286"/>
    </source>
</evidence>
<dbReference type="Pfam" id="PF01244">
    <property type="entry name" value="Peptidase_M19"/>
    <property type="match status" value="1"/>
</dbReference>
<dbReference type="Proteomes" id="UP000325286">
    <property type="component" value="Chromosome"/>
</dbReference>
<dbReference type="RefSeq" id="WP_068141413.1">
    <property type="nucleotide sequence ID" value="NZ_CP042914.1"/>
</dbReference>
<organism evidence="1 2">
    <name type="scientific">Roseimaritima ulvae</name>
    <dbReference type="NCBI Taxonomy" id="980254"/>
    <lineage>
        <taxon>Bacteria</taxon>
        <taxon>Pseudomonadati</taxon>
        <taxon>Planctomycetota</taxon>
        <taxon>Planctomycetia</taxon>
        <taxon>Pirellulales</taxon>
        <taxon>Pirellulaceae</taxon>
        <taxon>Roseimaritima</taxon>
    </lineage>
</organism>
<dbReference type="SUPFAM" id="SSF51556">
    <property type="entry name" value="Metallo-dependent hydrolases"/>
    <property type="match status" value="1"/>
</dbReference>
<evidence type="ECO:0000313" key="1">
    <source>
        <dbReference type="EMBL" id="QEG41963.1"/>
    </source>
</evidence>
<accession>A0A5B9R6M3</accession>
<dbReference type="AlphaFoldDB" id="A0A5B9R6M3"/>
<sequence>MWIFDAHLDLAMNAIEWNRDLTQPLDVVRASEAHLKDKVDRGRGTVTLPEMRRGSILGCVATLIARVEHDAFSPVQGWRSAAQAWAMTQAQRAWYRCMEEAGQMRLIADATSLNAHLDAVAGQQESSPNEEPFPIGFVLSLEGADAIVDYDYLHRLHAEGLRAVGPAHYGPGRYAFGTDADGPLGDHGRQLLQEMDSLGMILDVTHLCDTCFWEALEIYEGPLWASHQNCRTLVPHNRQFSDEQFKALFARGAVIGSAMDAWMLSPDWVRGQSTPEQLGVTLANVADHIDHICQLAGNDQHCGFGTDLDGAYGHEQTPADAKRISEIRGLLDILQDRGYDQAALARIAHGNFVRFLRSAL</sequence>
<protein>
    <submittedName>
        <fullName evidence="1">Membrane dipeptidase (Peptidase family M19)</fullName>
    </submittedName>
</protein>
<dbReference type="OrthoDB" id="9804920at2"/>
<dbReference type="PANTHER" id="PTHR10443:SF12">
    <property type="entry name" value="DIPEPTIDASE"/>
    <property type="match status" value="1"/>
</dbReference>
<dbReference type="KEGG" id="rul:UC8_39920"/>
<reference evidence="1 2" key="1">
    <citation type="submission" date="2019-08" db="EMBL/GenBank/DDBJ databases">
        <title>Deep-cultivation of Planctomycetes and their phenomic and genomic characterization uncovers novel biology.</title>
        <authorList>
            <person name="Wiegand S."/>
            <person name="Jogler M."/>
            <person name="Boedeker C."/>
            <person name="Pinto D."/>
            <person name="Vollmers J."/>
            <person name="Rivas-Marin E."/>
            <person name="Kohn T."/>
            <person name="Peeters S.H."/>
            <person name="Heuer A."/>
            <person name="Rast P."/>
            <person name="Oberbeckmann S."/>
            <person name="Bunk B."/>
            <person name="Jeske O."/>
            <person name="Meyerdierks A."/>
            <person name="Storesund J.E."/>
            <person name="Kallscheuer N."/>
            <person name="Luecker S."/>
            <person name="Lage O.M."/>
            <person name="Pohl T."/>
            <person name="Merkel B.J."/>
            <person name="Hornburger P."/>
            <person name="Mueller R.-W."/>
            <person name="Bruemmer F."/>
            <person name="Labrenz M."/>
            <person name="Spormann A.M."/>
            <person name="Op den Camp H."/>
            <person name="Overmann J."/>
            <person name="Amann R."/>
            <person name="Jetten M.S.M."/>
            <person name="Mascher T."/>
            <person name="Medema M.H."/>
            <person name="Devos D.P."/>
            <person name="Kaster A.-K."/>
            <person name="Ovreas L."/>
            <person name="Rohde M."/>
            <person name="Galperin M.Y."/>
            <person name="Jogler C."/>
        </authorList>
    </citation>
    <scope>NUCLEOTIDE SEQUENCE [LARGE SCALE GENOMIC DNA]</scope>
    <source>
        <strain evidence="1 2">UC8</strain>
    </source>
</reference>